<gene>
    <name evidence="2" type="ORF">HPP92_026932</name>
</gene>
<organism evidence="2 3">
    <name type="scientific">Vanilla planifolia</name>
    <name type="common">Vanilla</name>
    <dbReference type="NCBI Taxonomy" id="51239"/>
    <lineage>
        <taxon>Eukaryota</taxon>
        <taxon>Viridiplantae</taxon>
        <taxon>Streptophyta</taxon>
        <taxon>Embryophyta</taxon>
        <taxon>Tracheophyta</taxon>
        <taxon>Spermatophyta</taxon>
        <taxon>Magnoliopsida</taxon>
        <taxon>Liliopsida</taxon>
        <taxon>Asparagales</taxon>
        <taxon>Orchidaceae</taxon>
        <taxon>Vanilloideae</taxon>
        <taxon>Vanilleae</taxon>
        <taxon>Vanilla</taxon>
    </lineage>
</organism>
<feature type="region of interest" description="Disordered" evidence="1">
    <location>
        <begin position="1"/>
        <end position="26"/>
    </location>
</feature>
<accession>A0A835PEP1</accession>
<sequence length="82" mass="9230">MLWGENEQQVREKDTGGADHPEDDVDTVERAEVTWKRPEQNIDDNDELVGEGKKVSIPQLIFFHGIGKDGVWPPGEKVMKGT</sequence>
<dbReference type="EMBL" id="JADCNM010000139">
    <property type="protein sequence ID" value="KAG0450108.1"/>
    <property type="molecule type" value="Genomic_DNA"/>
</dbReference>
<comment type="caution">
    <text evidence="2">The sequence shown here is derived from an EMBL/GenBank/DDBJ whole genome shotgun (WGS) entry which is preliminary data.</text>
</comment>
<reference evidence="2 3" key="1">
    <citation type="journal article" date="2020" name="Nat. Food">
        <title>A phased Vanilla planifolia genome enables genetic improvement of flavour and production.</title>
        <authorList>
            <person name="Hasing T."/>
            <person name="Tang H."/>
            <person name="Brym M."/>
            <person name="Khazi F."/>
            <person name="Huang T."/>
            <person name="Chambers A.H."/>
        </authorList>
    </citation>
    <scope>NUCLEOTIDE SEQUENCE [LARGE SCALE GENOMIC DNA]</scope>
    <source>
        <tissue evidence="2">Leaf</tissue>
    </source>
</reference>
<evidence type="ECO:0000256" key="1">
    <source>
        <dbReference type="SAM" id="MobiDB-lite"/>
    </source>
</evidence>
<proteinExistence type="predicted"/>
<name>A0A835PEP1_VANPL</name>
<dbReference type="Proteomes" id="UP000639772">
    <property type="component" value="Unassembled WGS sequence"/>
</dbReference>
<protein>
    <submittedName>
        <fullName evidence="2">Uncharacterized protein</fullName>
    </submittedName>
</protein>
<evidence type="ECO:0000313" key="3">
    <source>
        <dbReference type="Proteomes" id="UP000639772"/>
    </source>
</evidence>
<dbReference type="AlphaFoldDB" id="A0A835PEP1"/>
<feature type="compositionally biased region" description="Basic and acidic residues" evidence="1">
    <location>
        <begin position="8"/>
        <end position="20"/>
    </location>
</feature>
<evidence type="ECO:0000313" key="2">
    <source>
        <dbReference type="EMBL" id="KAG0450108.1"/>
    </source>
</evidence>